<dbReference type="RefSeq" id="WP_319832522.1">
    <property type="nucleotide sequence ID" value="NZ_CP138858.1"/>
</dbReference>
<dbReference type="Proteomes" id="UP001324993">
    <property type="component" value="Chromosome"/>
</dbReference>
<reference evidence="3 4" key="1">
    <citation type="submission" date="2023-11" db="EMBL/GenBank/DDBJ databases">
        <title>Coraliomargarita sp. nov., isolated from marine algae.</title>
        <authorList>
            <person name="Lee J.K."/>
            <person name="Baek J.H."/>
            <person name="Kim J.M."/>
            <person name="Choi D.G."/>
            <person name="Jeon C.O."/>
        </authorList>
    </citation>
    <scope>NUCLEOTIDE SEQUENCE [LARGE SCALE GENOMIC DNA]</scope>
    <source>
        <strain evidence="3 4">J2-16</strain>
    </source>
</reference>
<feature type="compositionally biased region" description="Low complexity" evidence="2">
    <location>
        <begin position="393"/>
        <end position="415"/>
    </location>
</feature>
<gene>
    <name evidence="3" type="ORF">SH580_19685</name>
</gene>
<feature type="compositionally biased region" description="Low complexity" evidence="2">
    <location>
        <begin position="464"/>
        <end position="475"/>
    </location>
</feature>
<sequence length="513" mass="54425">MPTSADIMARMAMDSNPFLGELHSNVKETKKASTSMSKEFKAVAGAAGLSVAGVGALATAAMETANEIETLAGIAGTGVEDFQRLAFAAKGVRIEQEKLADIYKDTQEKIGEFLRSGGGPMKAFFEEIAPLVGVTAEEFRHLSGPDALQLYYDSIEKANVSNSEMVSYMEEIASDATALIPLLANSGAEFERLGKKAKVMGEDTVQALSEARKSIEEFKKDMVVFAGEGLGALYEYYGGLSKLFASVVTGRNLFREFAEAEAALAEAEEALAAKRAKRTEETAKAAEVEAVLAEETREYVAVQASAIEMAEQRAAAEKKLREEFESSVAEYIKAAELEAMQTRAAGDAAAADAMDARIHKMKEAARVAKRYGISLEEAANLVQKLAEQEAAAAKGTGTGSPGAISGSAAADVAAQEAEDDRVRGKIRPGQIQNRRPSTMRARELAAGLYNTTLGRNGAALDGMSSASSSSTPSATDRAESNIRADNPSQGVLVSMERSLKVIESEMTKPAPRI</sequence>
<protein>
    <submittedName>
        <fullName evidence="3">Uncharacterized protein</fullName>
    </submittedName>
</protein>
<keyword evidence="4" id="KW-1185">Reference proteome</keyword>
<evidence type="ECO:0000313" key="4">
    <source>
        <dbReference type="Proteomes" id="UP001324993"/>
    </source>
</evidence>
<accession>A0ABZ0RJJ1</accession>
<evidence type="ECO:0000256" key="1">
    <source>
        <dbReference type="SAM" id="Coils"/>
    </source>
</evidence>
<proteinExistence type="predicted"/>
<evidence type="ECO:0000313" key="3">
    <source>
        <dbReference type="EMBL" id="WPJ95643.1"/>
    </source>
</evidence>
<feature type="region of interest" description="Disordered" evidence="2">
    <location>
        <begin position="393"/>
        <end position="423"/>
    </location>
</feature>
<dbReference type="EMBL" id="CP138858">
    <property type="protein sequence ID" value="WPJ95643.1"/>
    <property type="molecule type" value="Genomic_DNA"/>
</dbReference>
<feature type="region of interest" description="Disordered" evidence="2">
    <location>
        <begin position="460"/>
        <end position="491"/>
    </location>
</feature>
<feature type="coiled-coil region" evidence="1">
    <location>
        <begin position="250"/>
        <end position="327"/>
    </location>
</feature>
<organism evidence="3 4">
    <name type="scientific">Coraliomargarita algicola</name>
    <dbReference type="NCBI Taxonomy" id="3092156"/>
    <lineage>
        <taxon>Bacteria</taxon>
        <taxon>Pseudomonadati</taxon>
        <taxon>Verrucomicrobiota</taxon>
        <taxon>Opitutia</taxon>
        <taxon>Puniceicoccales</taxon>
        <taxon>Coraliomargaritaceae</taxon>
        <taxon>Coraliomargarita</taxon>
    </lineage>
</organism>
<name>A0ABZ0RJJ1_9BACT</name>
<keyword evidence="1" id="KW-0175">Coiled coil</keyword>
<evidence type="ECO:0000256" key="2">
    <source>
        <dbReference type="SAM" id="MobiDB-lite"/>
    </source>
</evidence>